<dbReference type="EMBL" id="ML994718">
    <property type="protein sequence ID" value="KAF2175980.1"/>
    <property type="molecule type" value="Genomic_DNA"/>
</dbReference>
<feature type="compositionally biased region" description="Low complexity" evidence="1">
    <location>
        <begin position="369"/>
        <end position="378"/>
    </location>
</feature>
<gene>
    <name evidence="2" type="ORF">K469DRAFT_755936</name>
</gene>
<protein>
    <submittedName>
        <fullName evidence="2">Uncharacterized protein</fullName>
    </submittedName>
</protein>
<evidence type="ECO:0000256" key="1">
    <source>
        <dbReference type="SAM" id="MobiDB-lite"/>
    </source>
</evidence>
<dbReference type="Proteomes" id="UP000800200">
    <property type="component" value="Unassembled WGS sequence"/>
</dbReference>
<keyword evidence="3" id="KW-1185">Reference proteome</keyword>
<dbReference type="AlphaFoldDB" id="A0A6A6DDB9"/>
<evidence type="ECO:0000313" key="2">
    <source>
        <dbReference type="EMBL" id="KAF2175980.1"/>
    </source>
</evidence>
<proteinExistence type="predicted"/>
<organism evidence="2 3">
    <name type="scientific">Zopfia rhizophila CBS 207.26</name>
    <dbReference type="NCBI Taxonomy" id="1314779"/>
    <lineage>
        <taxon>Eukaryota</taxon>
        <taxon>Fungi</taxon>
        <taxon>Dikarya</taxon>
        <taxon>Ascomycota</taxon>
        <taxon>Pezizomycotina</taxon>
        <taxon>Dothideomycetes</taxon>
        <taxon>Dothideomycetes incertae sedis</taxon>
        <taxon>Zopfiaceae</taxon>
        <taxon>Zopfia</taxon>
    </lineage>
</organism>
<feature type="region of interest" description="Disordered" evidence="1">
    <location>
        <begin position="369"/>
        <end position="395"/>
    </location>
</feature>
<accession>A0A6A6DDB9</accession>
<feature type="region of interest" description="Disordered" evidence="1">
    <location>
        <begin position="406"/>
        <end position="425"/>
    </location>
</feature>
<dbReference type="OrthoDB" id="3538597at2759"/>
<name>A0A6A6DDB9_9PEZI</name>
<evidence type="ECO:0000313" key="3">
    <source>
        <dbReference type="Proteomes" id="UP000800200"/>
    </source>
</evidence>
<sequence>MPPRKEKFSKDGSDLQELIQNYRIYFEGPVPPSMWPKQHEHLFRGIRDIWATRFDEYEQRTDIDRNRKEDQIQRVNSLRDRAYSLREDVNINEGTWRTQVEPLVIQRFEERIICEYCGSELYEAEYKAEPIQNNISIFLRDKRSNRNSCNCNKDSKVTEDPDDELGHVFRNVTEIEVTHSEHEAAHLNKKSVSIKPDRVIGLTKTEQFRTAIRACQHNLAHEPLKGVQMLYPFLVIEAKKGKDAPGFRSIERQTAFPIRRLLNMQRTLMKSCHISAEPALVWFFAYQGEDWRVYGATVEDVKTRVYDLWHGTIESHDGALQLLQIVDYIWTWARDIYRPQIKACLLGDDPRAAIPSFLRSMRSLSVQSISSDSSVSSSEPVADPKEPRNSESGNDIEQDIEMEIDELPTSQKDVPQHKRDDDFSRNYPPGFRQWIIRHTLEPELSHFGTIRHSNIVSFSFHIRKISDVDLYLSTHTSDFDRGERATLLKLEKISVSFRVENLIREARVWSNDDTLNIDSHGHETVRASFLFQTRCRPEDWHIVRDVYCIVWPLREPDTGRLLSRPTKVVNHAVEHLNMDDIRGLRGQRSSWAALDAYTLVGATENNFRRGLSWRRPMDVYLSTNVMHACVDLLQEKRLFSAHWSSSTVANINDWNSGAFQQYRFLNLPGLTRPVEPSGALIAVKPEWWPEETPKFCLFVHQEKTYDNARVLENLLEQTLRQRKFYGNGVIAADKVGLNDWLRWLKSQPDEVEIEI</sequence>
<reference evidence="2" key="1">
    <citation type="journal article" date="2020" name="Stud. Mycol.">
        <title>101 Dothideomycetes genomes: a test case for predicting lifestyles and emergence of pathogens.</title>
        <authorList>
            <person name="Haridas S."/>
            <person name="Albert R."/>
            <person name="Binder M."/>
            <person name="Bloem J."/>
            <person name="Labutti K."/>
            <person name="Salamov A."/>
            <person name="Andreopoulos B."/>
            <person name="Baker S."/>
            <person name="Barry K."/>
            <person name="Bills G."/>
            <person name="Bluhm B."/>
            <person name="Cannon C."/>
            <person name="Castanera R."/>
            <person name="Culley D."/>
            <person name="Daum C."/>
            <person name="Ezra D."/>
            <person name="Gonzalez J."/>
            <person name="Henrissat B."/>
            <person name="Kuo A."/>
            <person name="Liang C."/>
            <person name="Lipzen A."/>
            <person name="Lutzoni F."/>
            <person name="Magnuson J."/>
            <person name="Mondo S."/>
            <person name="Nolan M."/>
            <person name="Ohm R."/>
            <person name="Pangilinan J."/>
            <person name="Park H.-J."/>
            <person name="Ramirez L."/>
            <person name="Alfaro M."/>
            <person name="Sun H."/>
            <person name="Tritt A."/>
            <person name="Yoshinaga Y."/>
            <person name="Zwiers L.-H."/>
            <person name="Turgeon B."/>
            <person name="Goodwin S."/>
            <person name="Spatafora J."/>
            <person name="Crous P."/>
            <person name="Grigoriev I."/>
        </authorList>
    </citation>
    <scope>NUCLEOTIDE SEQUENCE</scope>
    <source>
        <strain evidence="2">CBS 207.26</strain>
    </source>
</reference>
<feature type="compositionally biased region" description="Basic and acidic residues" evidence="1">
    <location>
        <begin position="414"/>
        <end position="424"/>
    </location>
</feature>